<protein>
    <submittedName>
        <fullName evidence="2">Uncharacterized protein</fullName>
    </submittedName>
</protein>
<dbReference type="EMBL" id="JAYKXP010000036">
    <property type="protein sequence ID" value="KAK7040655.1"/>
    <property type="molecule type" value="Genomic_DNA"/>
</dbReference>
<dbReference type="Proteomes" id="UP001383192">
    <property type="component" value="Unassembled WGS sequence"/>
</dbReference>
<dbReference type="AlphaFoldDB" id="A0AAW0CLY7"/>
<evidence type="ECO:0000313" key="3">
    <source>
        <dbReference type="Proteomes" id="UP001383192"/>
    </source>
</evidence>
<keyword evidence="1" id="KW-0812">Transmembrane</keyword>
<proteinExistence type="predicted"/>
<dbReference type="PANTHER" id="PTHR35043">
    <property type="entry name" value="TRANSCRIPTION FACTOR DOMAIN-CONTAINING PROTEIN"/>
    <property type="match status" value="1"/>
</dbReference>
<feature type="transmembrane region" description="Helical" evidence="1">
    <location>
        <begin position="225"/>
        <end position="247"/>
    </location>
</feature>
<evidence type="ECO:0000256" key="1">
    <source>
        <dbReference type="SAM" id="Phobius"/>
    </source>
</evidence>
<dbReference type="PANTHER" id="PTHR35043:SF8">
    <property type="entry name" value="DUF4220 DOMAIN-CONTAINING PROTEIN"/>
    <property type="match status" value="1"/>
</dbReference>
<organism evidence="2 3">
    <name type="scientific">Paramarasmius palmivorus</name>
    <dbReference type="NCBI Taxonomy" id="297713"/>
    <lineage>
        <taxon>Eukaryota</taxon>
        <taxon>Fungi</taxon>
        <taxon>Dikarya</taxon>
        <taxon>Basidiomycota</taxon>
        <taxon>Agaricomycotina</taxon>
        <taxon>Agaricomycetes</taxon>
        <taxon>Agaricomycetidae</taxon>
        <taxon>Agaricales</taxon>
        <taxon>Marasmiineae</taxon>
        <taxon>Marasmiaceae</taxon>
        <taxon>Paramarasmius</taxon>
    </lineage>
</organism>
<feature type="transmembrane region" description="Helical" evidence="1">
    <location>
        <begin position="150"/>
        <end position="168"/>
    </location>
</feature>
<sequence length="384" mass="43683">MGGFALYDGETFRGYIWDRDRGMNGDQPYEGQAEGYLEEIKAYHQKHHDDPDTMNDDADEKAPDSLPILHERSATINADQENRPLTSPEPPDLLEFLVAKGYITIIEDEVRDRSHADVISKSIAIVQTTWFILQVVTRAVAGLAVTELEIITVGFAILNFITYFLWWNKPLRVRHSIRVNWRPKDARIDSQLQDKRKSSFGNIVGSVVAYIWWEGHPTTGTEWLWQLTLLPIWIFVHIFLVSADLLSDEDDKDMAVLLSSRLHEDRPLLVIAVYGIAALFGAIHCIPWAFQFPTHTEQLLWRVAAVAVAAAPIVMAFLHGYEKKLWNSIPDWLNNITTAIAFLLAISYAVFRVTLVVLAFMALRNLPSSAYQTIQWTTFIPHIG</sequence>
<keyword evidence="1" id="KW-0472">Membrane</keyword>
<accession>A0AAW0CLY7</accession>
<evidence type="ECO:0000313" key="2">
    <source>
        <dbReference type="EMBL" id="KAK7040655.1"/>
    </source>
</evidence>
<gene>
    <name evidence="2" type="ORF">VNI00_009561</name>
</gene>
<feature type="transmembrane region" description="Helical" evidence="1">
    <location>
        <begin position="299"/>
        <end position="318"/>
    </location>
</feature>
<comment type="caution">
    <text evidence="2">The sequence shown here is derived from an EMBL/GenBank/DDBJ whole genome shotgun (WGS) entry which is preliminary data.</text>
</comment>
<reference evidence="2 3" key="1">
    <citation type="submission" date="2024-01" db="EMBL/GenBank/DDBJ databases">
        <title>A draft genome for a cacao thread blight-causing isolate of Paramarasmius palmivorus.</title>
        <authorList>
            <person name="Baruah I.K."/>
            <person name="Bukari Y."/>
            <person name="Amoako-Attah I."/>
            <person name="Meinhardt L.W."/>
            <person name="Bailey B.A."/>
            <person name="Cohen S.P."/>
        </authorList>
    </citation>
    <scope>NUCLEOTIDE SEQUENCE [LARGE SCALE GENOMIC DNA]</scope>
    <source>
        <strain evidence="2 3">GH-12</strain>
    </source>
</reference>
<keyword evidence="3" id="KW-1185">Reference proteome</keyword>
<feature type="transmembrane region" description="Helical" evidence="1">
    <location>
        <begin position="339"/>
        <end position="363"/>
    </location>
</feature>
<keyword evidence="1" id="KW-1133">Transmembrane helix</keyword>
<feature type="transmembrane region" description="Helical" evidence="1">
    <location>
        <begin position="268"/>
        <end position="293"/>
    </location>
</feature>
<name>A0AAW0CLY7_9AGAR</name>
<feature type="transmembrane region" description="Helical" evidence="1">
    <location>
        <begin position="197"/>
        <end position="213"/>
    </location>
</feature>